<dbReference type="Proteomes" id="UP000030752">
    <property type="component" value="Unassembled WGS sequence"/>
</dbReference>
<reference evidence="2 3" key="1">
    <citation type="submission" date="2013-03" db="EMBL/GenBank/DDBJ databases">
        <title>The Genome Sequence of Phialophora europaea CBS 101466.</title>
        <authorList>
            <consortium name="The Broad Institute Genomics Platform"/>
            <person name="Cuomo C."/>
            <person name="de Hoog S."/>
            <person name="Gorbushina A."/>
            <person name="Walker B."/>
            <person name="Young S.K."/>
            <person name="Zeng Q."/>
            <person name="Gargeya S."/>
            <person name="Fitzgerald M."/>
            <person name="Haas B."/>
            <person name="Abouelleil A."/>
            <person name="Allen A.W."/>
            <person name="Alvarado L."/>
            <person name="Arachchi H.M."/>
            <person name="Berlin A.M."/>
            <person name="Chapman S.B."/>
            <person name="Gainer-Dewar J."/>
            <person name="Goldberg J."/>
            <person name="Griggs A."/>
            <person name="Gujja S."/>
            <person name="Hansen M."/>
            <person name="Howarth C."/>
            <person name="Imamovic A."/>
            <person name="Ireland A."/>
            <person name="Larimer J."/>
            <person name="McCowan C."/>
            <person name="Murphy C."/>
            <person name="Pearson M."/>
            <person name="Poon T.W."/>
            <person name="Priest M."/>
            <person name="Roberts A."/>
            <person name="Saif S."/>
            <person name="Shea T."/>
            <person name="Sisk P."/>
            <person name="Sykes S."/>
            <person name="Wortman J."/>
            <person name="Nusbaum C."/>
            <person name="Birren B."/>
        </authorList>
    </citation>
    <scope>NUCLEOTIDE SEQUENCE [LARGE SCALE GENOMIC DNA]</scope>
    <source>
        <strain evidence="2 3">CBS 101466</strain>
    </source>
</reference>
<name>W2SCT0_CYPE1</name>
<evidence type="ECO:0000256" key="1">
    <source>
        <dbReference type="SAM" id="MobiDB-lite"/>
    </source>
</evidence>
<dbReference type="STRING" id="1220924.W2SCT0"/>
<sequence length="498" mass="57169">MDDRTGHVDIAGTAILRTLQDRQDHTLRVRVSMDASPNDPDGSLVSSGEDYAFAPDYDVTPYYAESAVSQISNAPTPALYTDSQGQPRWSRSASLSIPEPQTQGLNFVQIRDWNPDAAYDEQPPRYLHYRIDWRLMINKSIVSRNTIEDIVLQPTSYGPCVLLPRLEEVLKRKILPPRSVRPNETDIEIKVTQRSEDDFVAQYAKTDVDWLKVESKLLQWSELFRKGKKLRVNICFRYVEITTEFASNFVNANGKRARGSATEQQRAELTDEANAEQALTGRPAAWQSMYRLFHCPGPPCDLRPWCWFDSQKNKRFELKTHHLRTLIRRKGTGVVIESHEDMPEDLREQIYREAEQSERRKQTHSTAPASSVLPIQITNVLPAHTAAQAAPVTKAEVSPISFHGFRDERLKDYGSWLQSTIKDSSWRAGFQKATDFLVRKCIDLQLLFEEENPDPQWLASEAGVEIGIAKRFYRDIKQFHKRCKLDHADNQQGERILQ</sequence>
<evidence type="ECO:0000313" key="2">
    <source>
        <dbReference type="EMBL" id="ETN45833.1"/>
    </source>
</evidence>
<dbReference type="GeneID" id="19967353"/>
<dbReference type="HOGENOM" id="CLU_037030_1_0_1"/>
<evidence type="ECO:0000313" key="3">
    <source>
        <dbReference type="Proteomes" id="UP000030752"/>
    </source>
</evidence>
<dbReference type="InParanoid" id="W2SCT0"/>
<dbReference type="OrthoDB" id="4364447at2759"/>
<keyword evidence="3" id="KW-1185">Reference proteome</keyword>
<dbReference type="RefSeq" id="XP_008710545.1">
    <property type="nucleotide sequence ID" value="XM_008712323.1"/>
</dbReference>
<dbReference type="eggNOG" id="ENOG502SIP1">
    <property type="taxonomic scope" value="Eukaryota"/>
</dbReference>
<organism evidence="2 3">
    <name type="scientific">Cyphellophora europaea (strain CBS 101466)</name>
    <name type="common">Phialophora europaea</name>
    <dbReference type="NCBI Taxonomy" id="1220924"/>
    <lineage>
        <taxon>Eukaryota</taxon>
        <taxon>Fungi</taxon>
        <taxon>Dikarya</taxon>
        <taxon>Ascomycota</taxon>
        <taxon>Pezizomycotina</taxon>
        <taxon>Eurotiomycetes</taxon>
        <taxon>Chaetothyriomycetidae</taxon>
        <taxon>Chaetothyriales</taxon>
        <taxon>Cyphellophoraceae</taxon>
        <taxon>Cyphellophora</taxon>
    </lineage>
</organism>
<gene>
    <name evidence="2" type="ORF">HMPREF1541_00014</name>
</gene>
<accession>W2SCT0</accession>
<feature type="region of interest" description="Disordered" evidence="1">
    <location>
        <begin position="75"/>
        <end position="96"/>
    </location>
</feature>
<dbReference type="AlphaFoldDB" id="W2SCT0"/>
<proteinExistence type="predicted"/>
<dbReference type="EMBL" id="KB822711">
    <property type="protein sequence ID" value="ETN45833.1"/>
    <property type="molecule type" value="Genomic_DNA"/>
</dbReference>
<dbReference type="VEuPathDB" id="FungiDB:HMPREF1541_00014"/>
<protein>
    <submittedName>
        <fullName evidence="2">Uncharacterized protein</fullName>
    </submittedName>
</protein>